<evidence type="ECO:0000313" key="2">
    <source>
        <dbReference type="EMBL" id="REG78219.1"/>
    </source>
</evidence>
<comment type="caution">
    <text evidence="2">The sequence shown here is derived from an EMBL/GenBank/DDBJ whole genome shotgun (WGS) entry which is preliminary data.</text>
</comment>
<keyword evidence="3" id="KW-1185">Reference proteome</keyword>
<evidence type="ECO:0000313" key="3">
    <source>
        <dbReference type="Proteomes" id="UP000256405"/>
    </source>
</evidence>
<proteinExistence type="predicted"/>
<dbReference type="AlphaFoldDB" id="A0A3E0D6B6"/>
<reference evidence="2 3" key="1">
    <citation type="submission" date="2018-08" db="EMBL/GenBank/DDBJ databases">
        <title>Genomic Encyclopedia of Archaeal and Bacterial Type Strains, Phase II (KMG-II): from individual species to whole genera.</title>
        <authorList>
            <person name="Goeker M."/>
        </authorList>
    </citation>
    <scope>NUCLEOTIDE SEQUENCE [LARGE SCALE GENOMIC DNA]</scope>
    <source>
        <strain evidence="2 3">DSM 15986</strain>
    </source>
</reference>
<accession>A0A3E0D6B6</accession>
<dbReference type="Proteomes" id="UP000256405">
    <property type="component" value="Unassembled WGS sequence"/>
</dbReference>
<dbReference type="EMBL" id="QUNF01000039">
    <property type="protein sequence ID" value="REG78219.1"/>
    <property type="molecule type" value="Genomic_DNA"/>
</dbReference>
<name>A0A3E0D6B6_9BACT</name>
<organism evidence="2 3">
    <name type="scientific">Algoriphagus antarcticus</name>
    <dbReference type="NCBI Taxonomy" id="238540"/>
    <lineage>
        <taxon>Bacteria</taxon>
        <taxon>Pseudomonadati</taxon>
        <taxon>Bacteroidota</taxon>
        <taxon>Cytophagia</taxon>
        <taxon>Cytophagales</taxon>
        <taxon>Cyclobacteriaceae</taxon>
        <taxon>Algoriphagus</taxon>
    </lineage>
</organism>
<feature type="domain" description="PRTase-CE" evidence="1">
    <location>
        <begin position="18"/>
        <end position="97"/>
    </location>
</feature>
<evidence type="ECO:0000259" key="1">
    <source>
        <dbReference type="Pfam" id="PF24390"/>
    </source>
</evidence>
<dbReference type="RefSeq" id="WP_086543645.1">
    <property type="nucleotide sequence ID" value="NZ_MSSW01000082.1"/>
</dbReference>
<dbReference type="InterPro" id="IPR056920">
    <property type="entry name" value="PRTase-CE"/>
</dbReference>
<gene>
    <name evidence="2" type="ORF">C8N25_13911</name>
</gene>
<dbReference type="OrthoDB" id="7753492at2"/>
<dbReference type="Pfam" id="PF24390">
    <property type="entry name" value="PRTase-CE"/>
    <property type="match status" value="1"/>
</dbReference>
<protein>
    <recommendedName>
        <fullName evidence="1">PRTase-CE domain-containing protein</fullName>
    </recommendedName>
</protein>
<sequence>MTNEKFAFRNPEYPLKEEFYSSSENRDRYERILLDKGLKIINSISELKAKSLRPLGMTPPSYKTLGKGCHFFTWRNISNTCPIIFWWEANGWYPLFPVKNRGNH</sequence>